<evidence type="ECO:0000259" key="4">
    <source>
        <dbReference type="PROSITE" id="PS50043"/>
    </source>
</evidence>
<evidence type="ECO:0000313" key="5">
    <source>
        <dbReference type="EMBL" id="AXV07775.1"/>
    </source>
</evidence>
<dbReference type="GO" id="GO:0003677">
    <property type="term" value="F:DNA binding"/>
    <property type="evidence" value="ECO:0007669"/>
    <property type="project" value="UniProtKB-KW"/>
</dbReference>
<accession>A0A346XZX8</accession>
<dbReference type="PROSITE" id="PS00622">
    <property type="entry name" value="HTH_LUXR_1"/>
    <property type="match status" value="1"/>
</dbReference>
<protein>
    <submittedName>
        <fullName evidence="5">Putative two-component system response regulator</fullName>
    </submittedName>
</protein>
<dbReference type="PANTHER" id="PTHR44688">
    <property type="entry name" value="DNA-BINDING TRANSCRIPTIONAL ACTIVATOR DEVR_DOSR"/>
    <property type="match status" value="1"/>
</dbReference>
<dbReference type="CDD" id="cd06170">
    <property type="entry name" value="LuxR_C_like"/>
    <property type="match status" value="1"/>
</dbReference>
<dbReference type="Pfam" id="PF00196">
    <property type="entry name" value="GerE"/>
    <property type="match status" value="1"/>
</dbReference>
<dbReference type="Gene3D" id="3.40.50.2300">
    <property type="match status" value="1"/>
</dbReference>
<dbReference type="PRINTS" id="PR00038">
    <property type="entry name" value="HTHLUXR"/>
</dbReference>
<dbReference type="Proteomes" id="UP000264006">
    <property type="component" value="Chromosome"/>
</dbReference>
<proteinExistence type="predicted"/>
<dbReference type="EMBL" id="CP031165">
    <property type="protein sequence ID" value="AXV07775.1"/>
    <property type="molecule type" value="Genomic_DNA"/>
</dbReference>
<keyword evidence="2" id="KW-0238">DNA-binding</keyword>
<name>A0A346XZX8_9ACTN</name>
<dbReference type="KEGG" id="euz:DVS28_a3099"/>
<dbReference type="PANTHER" id="PTHR44688:SF16">
    <property type="entry name" value="DNA-BINDING TRANSCRIPTIONAL ACTIVATOR DEVR_DOSR"/>
    <property type="match status" value="1"/>
</dbReference>
<dbReference type="InterPro" id="IPR000792">
    <property type="entry name" value="Tscrpt_reg_LuxR_C"/>
</dbReference>
<dbReference type="OrthoDB" id="27092at2"/>
<keyword evidence="6" id="KW-1185">Reference proteome</keyword>
<evidence type="ECO:0000256" key="1">
    <source>
        <dbReference type="ARBA" id="ARBA00023015"/>
    </source>
</evidence>
<organism evidence="5 6">
    <name type="scientific">Euzebya pacifica</name>
    <dbReference type="NCBI Taxonomy" id="1608957"/>
    <lineage>
        <taxon>Bacteria</taxon>
        <taxon>Bacillati</taxon>
        <taxon>Actinomycetota</taxon>
        <taxon>Nitriliruptoria</taxon>
        <taxon>Euzebyales</taxon>
    </lineage>
</organism>
<evidence type="ECO:0000256" key="3">
    <source>
        <dbReference type="ARBA" id="ARBA00023163"/>
    </source>
</evidence>
<evidence type="ECO:0000313" key="6">
    <source>
        <dbReference type="Proteomes" id="UP000264006"/>
    </source>
</evidence>
<dbReference type="SMART" id="SM00421">
    <property type="entry name" value="HTH_LUXR"/>
    <property type="match status" value="1"/>
</dbReference>
<sequence>MTAIAPRRTRPSHDRTPSAAIRVAVTDTPVAIRRQLEECVGRMDGIALVDQRATTSPGGADLVILDVDARDEQLSRLRALSRTTRVVALVDPHAPGVVVRAVHAGAVGCLARGRVDADELVRAVHEVVAGGSWVSPSVAPTLLELIRTGVPDTVEPARPDSMTDREAEILSLIARGMSNTAIAGLLVISEKTVKNHINRAYAKLGVESREQAIATWTGAVPDEVAVAA</sequence>
<keyword evidence="1" id="KW-0805">Transcription regulation</keyword>
<dbReference type="AlphaFoldDB" id="A0A346XZX8"/>
<dbReference type="SUPFAM" id="SSF52172">
    <property type="entry name" value="CheY-like"/>
    <property type="match status" value="1"/>
</dbReference>
<reference evidence="5 6" key="1">
    <citation type="submission" date="2018-09" db="EMBL/GenBank/DDBJ databases">
        <title>Complete genome sequence of Euzebya sp. DY32-46 isolated from seawater of Pacific Ocean.</title>
        <authorList>
            <person name="Xu L."/>
            <person name="Wu Y.-H."/>
            <person name="Xu X.-W."/>
        </authorList>
    </citation>
    <scope>NUCLEOTIDE SEQUENCE [LARGE SCALE GENOMIC DNA]</scope>
    <source>
        <strain evidence="5 6">DY32-46</strain>
    </source>
</reference>
<dbReference type="GO" id="GO:0006355">
    <property type="term" value="P:regulation of DNA-templated transcription"/>
    <property type="evidence" value="ECO:0007669"/>
    <property type="project" value="InterPro"/>
</dbReference>
<gene>
    <name evidence="5" type="ORF">DVS28_a3099</name>
</gene>
<dbReference type="InterPro" id="IPR016032">
    <property type="entry name" value="Sig_transdc_resp-reg_C-effctor"/>
</dbReference>
<dbReference type="InterPro" id="IPR011006">
    <property type="entry name" value="CheY-like_superfamily"/>
</dbReference>
<keyword evidence="3" id="KW-0804">Transcription</keyword>
<dbReference type="SUPFAM" id="SSF46894">
    <property type="entry name" value="C-terminal effector domain of the bipartite response regulators"/>
    <property type="match status" value="1"/>
</dbReference>
<feature type="domain" description="HTH luxR-type" evidence="4">
    <location>
        <begin position="155"/>
        <end position="220"/>
    </location>
</feature>
<evidence type="ECO:0000256" key="2">
    <source>
        <dbReference type="ARBA" id="ARBA00023125"/>
    </source>
</evidence>
<dbReference type="PROSITE" id="PS50043">
    <property type="entry name" value="HTH_LUXR_2"/>
    <property type="match status" value="1"/>
</dbReference>